<evidence type="ECO:0000313" key="3">
    <source>
        <dbReference type="Proteomes" id="UP000004259"/>
    </source>
</evidence>
<dbReference type="NCBIfam" id="TIGR04274">
    <property type="entry name" value="hypoxanDNAglyco"/>
    <property type="match status" value="1"/>
</dbReference>
<evidence type="ECO:0000313" key="2">
    <source>
        <dbReference type="EMBL" id="EGC03467.1"/>
    </source>
</evidence>
<organism evidence="2 3">
    <name type="scientific">Ruminococcus albus 8</name>
    <dbReference type="NCBI Taxonomy" id="246199"/>
    <lineage>
        <taxon>Bacteria</taxon>
        <taxon>Bacillati</taxon>
        <taxon>Bacillota</taxon>
        <taxon>Clostridia</taxon>
        <taxon>Eubacteriales</taxon>
        <taxon>Oscillospiraceae</taxon>
        <taxon>Ruminococcus</taxon>
    </lineage>
</organism>
<dbReference type="SUPFAM" id="SSF52141">
    <property type="entry name" value="Uracil-DNA glycosylase-like"/>
    <property type="match status" value="1"/>
</dbReference>
<proteinExistence type="predicted"/>
<dbReference type="InterPro" id="IPR026353">
    <property type="entry name" value="Hypoxan-DNA_Glyclase"/>
</dbReference>
<accession>E9SBD5</accession>
<dbReference type="SMART" id="SM00987">
    <property type="entry name" value="UreE_C"/>
    <property type="match status" value="1"/>
</dbReference>
<dbReference type="EMBL" id="ADKM02000066">
    <property type="protein sequence ID" value="EGC03467.1"/>
    <property type="molecule type" value="Genomic_DNA"/>
</dbReference>
<feature type="domain" description="Uracil-DNA glycosylase-like" evidence="1">
    <location>
        <begin position="12"/>
        <end position="162"/>
    </location>
</feature>
<dbReference type="eggNOG" id="COG3663">
    <property type="taxonomic scope" value="Bacteria"/>
</dbReference>
<dbReference type="RefSeq" id="WP_002848846.1">
    <property type="nucleotide sequence ID" value="NZ_ADKM02000066.1"/>
</dbReference>
<dbReference type="Pfam" id="PF03167">
    <property type="entry name" value="UDG"/>
    <property type="match status" value="1"/>
</dbReference>
<dbReference type="InterPro" id="IPR036895">
    <property type="entry name" value="Uracil-DNA_glycosylase-like_sf"/>
</dbReference>
<dbReference type="CDD" id="cd10032">
    <property type="entry name" value="UDG-F6_HDG"/>
    <property type="match status" value="1"/>
</dbReference>
<comment type="caution">
    <text evidence="2">The sequence shown here is derived from an EMBL/GenBank/DDBJ whole genome shotgun (WGS) entry which is preliminary data.</text>
</comment>
<keyword evidence="3" id="KW-1185">Reference proteome</keyword>
<dbReference type="STRING" id="246199.CUS_6608"/>
<dbReference type="Gene3D" id="3.40.470.10">
    <property type="entry name" value="Uracil-DNA glycosylase-like domain"/>
    <property type="match status" value="1"/>
</dbReference>
<dbReference type="Proteomes" id="UP000004259">
    <property type="component" value="Unassembled WGS sequence"/>
</dbReference>
<dbReference type="InterPro" id="IPR005122">
    <property type="entry name" value="Uracil-DNA_glycosylase-like"/>
</dbReference>
<evidence type="ECO:0000259" key="1">
    <source>
        <dbReference type="SMART" id="SM00986"/>
    </source>
</evidence>
<protein>
    <recommendedName>
        <fullName evidence="1">Uracil-DNA glycosylase-like domain-containing protein</fullName>
    </recommendedName>
</protein>
<gene>
    <name evidence="2" type="ORF">CUS_6608</name>
</gene>
<reference evidence="2 3" key="1">
    <citation type="submission" date="2011-02" db="EMBL/GenBank/DDBJ databases">
        <authorList>
            <person name="Nelson K.E."/>
            <person name="Sutton G."/>
            <person name="Torralba M."/>
            <person name="Durkin S."/>
            <person name="Harkins D."/>
            <person name="Montgomery R."/>
            <person name="Ziemer C."/>
            <person name="Klaassens E."/>
            <person name="Ocuiv P."/>
            <person name="Morrison M."/>
        </authorList>
    </citation>
    <scope>NUCLEOTIDE SEQUENCE [LARGE SCALE GENOMIC DNA]</scope>
    <source>
        <strain evidence="2 3">8</strain>
    </source>
</reference>
<dbReference type="SMART" id="SM00986">
    <property type="entry name" value="UDG"/>
    <property type="match status" value="1"/>
</dbReference>
<sequence length="173" mass="18623">MGEYTHIVHGFEPVFDKHSRVLILGSLPSVKSREAGFYYGHPRNRFWAVLAALTGQPKPESTEEKRKFLLGAGIAVWDVIAECDIIGSSDASIKNVIPAELSVITAVCPNIAVFANGGTAARLYGKYQAEKTGLPITALPSTSPANAAWGLERLTAEWGRLMVGALSDGREQL</sequence>
<dbReference type="AlphaFoldDB" id="E9SBD5"/>
<dbReference type="OrthoDB" id="9799921at2"/>
<name>E9SBD5_RUMAL</name>